<dbReference type="EMBL" id="JAYWIO010000008">
    <property type="protein sequence ID" value="KAK7243529.1"/>
    <property type="molecule type" value="Genomic_DNA"/>
</dbReference>
<organism evidence="2 3">
    <name type="scientific">Crotalaria pallida</name>
    <name type="common">Smooth rattlebox</name>
    <name type="synonym">Crotalaria striata</name>
    <dbReference type="NCBI Taxonomy" id="3830"/>
    <lineage>
        <taxon>Eukaryota</taxon>
        <taxon>Viridiplantae</taxon>
        <taxon>Streptophyta</taxon>
        <taxon>Embryophyta</taxon>
        <taxon>Tracheophyta</taxon>
        <taxon>Spermatophyta</taxon>
        <taxon>Magnoliopsida</taxon>
        <taxon>eudicotyledons</taxon>
        <taxon>Gunneridae</taxon>
        <taxon>Pentapetalae</taxon>
        <taxon>rosids</taxon>
        <taxon>fabids</taxon>
        <taxon>Fabales</taxon>
        <taxon>Fabaceae</taxon>
        <taxon>Papilionoideae</taxon>
        <taxon>50 kb inversion clade</taxon>
        <taxon>genistoids sensu lato</taxon>
        <taxon>core genistoids</taxon>
        <taxon>Crotalarieae</taxon>
        <taxon>Crotalaria</taxon>
    </lineage>
</organism>
<feature type="compositionally biased region" description="Polar residues" evidence="1">
    <location>
        <begin position="136"/>
        <end position="150"/>
    </location>
</feature>
<comment type="caution">
    <text evidence="2">The sequence shown here is derived from an EMBL/GenBank/DDBJ whole genome shotgun (WGS) entry which is preliminary data.</text>
</comment>
<feature type="region of interest" description="Disordered" evidence="1">
    <location>
        <begin position="47"/>
        <end position="172"/>
    </location>
</feature>
<reference evidence="2 3" key="1">
    <citation type="submission" date="2024-01" db="EMBL/GenBank/DDBJ databases">
        <title>The genomes of 5 underutilized Papilionoideae crops provide insights into root nodulation and disease resistanc.</title>
        <authorList>
            <person name="Yuan L."/>
        </authorList>
    </citation>
    <scope>NUCLEOTIDE SEQUENCE [LARGE SCALE GENOMIC DNA]</scope>
    <source>
        <strain evidence="2">ZHUSHIDOU_FW_LH</strain>
        <tissue evidence="2">Leaf</tissue>
    </source>
</reference>
<feature type="compositionally biased region" description="Basic and acidic residues" evidence="1">
    <location>
        <begin position="153"/>
        <end position="163"/>
    </location>
</feature>
<gene>
    <name evidence="2" type="ORF">RIF29_38328</name>
</gene>
<protein>
    <submittedName>
        <fullName evidence="2">Uncharacterized protein</fullName>
    </submittedName>
</protein>
<dbReference type="AlphaFoldDB" id="A0AAN9DZ04"/>
<evidence type="ECO:0000313" key="2">
    <source>
        <dbReference type="EMBL" id="KAK7243529.1"/>
    </source>
</evidence>
<evidence type="ECO:0000256" key="1">
    <source>
        <dbReference type="SAM" id="MobiDB-lite"/>
    </source>
</evidence>
<proteinExistence type="predicted"/>
<accession>A0AAN9DZ04</accession>
<keyword evidence="3" id="KW-1185">Reference proteome</keyword>
<dbReference type="Proteomes" id="UP001372338">
    <property type="component" value="Unassembled WGS sequence"/>
</dbReference>
<evidence type="ECO:0000313" key="3">
    <source>
        <dbReference type="Proteomes" id="UP001372338"/>
    </source>
</evidence>
<feature type="compositionally biased region" description="Polar residues" evidence="1">
    <location>
        <begin position="70"/>
        <end position="86"/>
    </location>
</feature>
<name>A0AAN9DZ04_CROPI</name>
<sequence length="172" mass="18708">MDELNGVDQLHLDIGEHDEFEEGIAYENDLIEEADELNGVNQLDMELHEDAEFEEMAGRGKGKGKGKAISQPSTQHTITPTTNSQIGAPVPNFQPHLGEPSSRSSNHPPAPMPPNSARSSPEHPSIDLESNPPPTSSVQQLNDVASSSSEIIRWGRKDADGRTWIKSAPNLK</sequence>